<evidence type="ECO:0000313" key="2">
    <source>
        <dbReference type="EMBL" id="MEG3615726.1"/>
    </source>
</evidence>
<dbReference type="RefSeq" id="WP_332902339.1">
    <property type="nucleotide sequence ID" value="NZ_JBAGLP010000118.1"/>
</dbReference>
<dbReference type="InterPro" id="IPR038186">
    <property type="entry name" value="CHAD_dom_sf"/>
</dbReference>
<dbReference type="PANTHER" id="PTHR39339">
    <property type="entry name" value="SLR1444 PROTEIN"/>
    <property type="match status" value="1"/>
</dbReference>
<dbReference type="Pfam" id="PF05235">
    <property type="entry name" value="CHAD"/>
    <property type="match status" value="1"/>
</dbReference>
<dbReference type="Proteomes" id="UP001310387">
    <property type="component" value="Unassembled WGS sequence"/>
</dbReference>
<evidence type="ECO:0000259" key="1">
    <source>
        <dbReference type="PROSITE" id="PS51708"/>
    </source>
</evidence>
<dbReference type="InterPro" id="IPR007899">
    <property type="entry name" value="CHAD_dom"/>
</dbReference>
<dbReference type="PROSITE" id="PS51708">
    <property type="entry name" value="CHAD"/>
    <property type="match status" value="1"/>
</dbReference>
<organism evidence="2 3">
    <name type="scientific">Isoptericola haloaureus</name>
    <dbReference type="NCBI Taxonomy" id="1542902"/>
    <lineage>
        <taxon>Bacteria</taxon>
        <taxon>Bacillati</taxon>
        <taxon>Actinomycetota</taxon>
        <taxon>Actinomycetes</taxon>
        <taxon>Micrococcales</taxon>
        <taxon>Promicromonosporaceae</taxon>
        <taxon>Isoptericola</taxon>
    </lineage>
</organism>
<protein>
    <submittedName>
        <fullName evidence="2">CHAD domain-containing protein</fullName>
    </submittedName>
</protein>
<dbReference type="PANTHER" id="PTHR39339:SF1">
    <property type="entry name" value="CHAD DOMAIN-CONTAINING PROTEIN"/>
    <property type="match status" value="1"/>
</dbReference>
<dbReference type="Gene3D" id="1.40.20.10">
    <property type="entry name" value="CHAD domain"/>
    <property type="match status" value="1"/>
</dbReference>
<name>A0ABU7Z8M3_9MICO</name>
<dbReference type="SMART" id="SM00880">
    <property type="entry name" value="CHAD"/>
    <property type="match status" value="1"/>
</dbReference>
<proteinExistence type="predicted"/>
<reference evidence="2" key="1">
    <citation type="journal article" date="2024" name="Antonie Van Leeuwenhoek">
        <title>Isoptericola haloaureus sp. nov., a dimorphic actinobacterium isolated from mangrove sediments of southeast India, implicating biosaline agricultural significance through nitrogen fixation and salt tolerance genes.</title>
        <authorList>
            <person name="Prathaban M."/>
            <person name="Prathiviraj R."/>
            <person name="Ravichandran M."/>
            <person name="Natarajan S.D."/>
            <person name="Sobanaa M."/>
            <person name="Hari Krishna Kumar S."/>
            <person name="Chandrasekar V."/>
            <person name="Selvin J."/>
        </authorList>
    </citation>
    <scope>NUCLEOTIDE SEQUENCE</scope>
    <source>
        <strain evidence="2">MP1014</strain>
    </source>
</reference>
<reference evidence="2" key="2">
    <citation type="submission" date="2024-02" db="EMBL/GenBank/DDBJ databases">
        <authorList>
            <person name="Prathaban M."/>
            <person name="Mythili R."/>
            <person name="Sharmila Devi N."/>
            <person name="Sobanaa M."/>
            <person name="Prathiviraj R."/>
            <person name="Selvin J."/>
        </authorList>
    </citation>
    <scope>NUCLEOTIDE SEQUENCE</scope>
    <source>
        <strain evidence="2">MP1014</strain>
    </source>
</reference>
<keyword evidence="3" id="KW-1185">Reference proteome</keyword>
<evidence type="ECO:0000313" key="3">
    <source>
        <dbReference type="Proteomes" id="UP001310387"/>
    </source>
</evidence>
<comment type="caution">
    <text evidence="2">The sequence shown here is derived from an EMBL/GenBank/DDBJ whole genome shotgun (WGS) entry which is preliminary data.</text>
</comment>
<sequence length="309" mass="33835">MAPPRKSDPAGEVFGDVVADHVRRVEQRIPRALADEDDAVHRLRTAVRRLRTVLAVYRPAFERDQVKDLRRRLAELGDVLGEARDLEVRRADVESVGGAASVPRQARERIVEDLDRQHAAAHARFVEYAGSPTMAVTTAELIRWVQEPPLGKAADRKAATVARKRLRKAVRRAERAAAELDPAALAEATVEDVDTSENLEDLLARAHEVRKAGRRVSQATRAVTRSPTRVLGSSAKDLGAAGKTIQSTLGDHRDAMLLAALAREHGDRAEAAGEDRGPYDRLARAAVRRARSALEAVPEALERLLSTTP</sequence>
<accession>A0ABU7Z8M3</accession>
<gene>
    <name evidence="2" type="ORF">V5O49_11380</name>
</gene>
<dbReference type="EMBL" id="JBAGLP010000118">
    <property type="protein sequence ID" value="MEG3615726.1"/>
    <property type="molecule type" value="Genomic_DNA"/>
</dbReference>
<feature type="domain" description="CHAD" evidence="1">
    <location>
        <begin position="7"/>
        <end position="306"/>
    </location>
</feature>